<dbReference type="SUPFAM" id="SSF52540">
    <property type="entry name" value="P-loop containing nucleoside triphosphate hydrolases"/>
    <property type="match status" value="1"/>
</dbReference>
<keyword evidence="3" id="KW-1185">Reference proteome</keyword>
<organism evidence="2 3">
    <name type="scientific">Actinomadura fibrosa</name>
    <dbReference type="NCBI Taxonomy" id="111802"/>
    <lineage>
        <taxon>Bacteria</taxon>
        <taxon>Bacillati</taxon>
        <taxon>Actinomycetota</taxon>
        <taxon>Actinomycetes</taxon>
        <taxon>Streptosporangiales</taxon>
        <taxon>Thermomonosporaceae</taxon>
        <taxon>Actinomadura</taxon>
    </lineage>
</organism>
<reference evidence="3" key="1">
    <citation type="journal article" date="2019" name="Int. J. Syst. Evol. Microbiol.">
        <title>The Global Catalogue of Microorganisms (GCM) 10K type strain sequencing project: providing services to taxonomists for standard genome sequencing and annotation.</title>
        <authorList>
            <consortium name="The Broad Institute Genomics Platform"/>
            <consortium name="The Broad Institute Genome Sequencing Center for Infectious Disease"/>
            <person name="Wu L."/>
            <person name="Ma J."/>
        </authorList>
    </citation>
    <scope>NUCLEOTIDE SEQUENCE [LARGE SCALE GENOMIC DNA]</scope>
    <source>
        <strain evidence="3">JCM 9371</strain>
    </source>
</reference>
<evidence type="ECO:0000313" key="2">
    <source>
        <dbReference type="EMBL" id="MFD0692421.1"/>
    </source>
</evidence>
<protein>
    <recommendedName>
        <fullName evidence="4">Helicase ATP-binding domain-containing protein</fullName>
    </recommendedName>
</protein>
<gene>
    <name evidence="2" type="ORF">ACFQZM_48605</name>
</gene>
<sequence>MMNVAPRLLGGAIGLAALHFALDKDDDGAAITTREDVLFVLDGHIADWSGWRTLDEEDASRFMRLLRRRPNSMANGRAAGSHLDRCLVQGEIAGCIADEFYKENGRIIVAPGMALRIFVDGLLKELDGLHVGRRRELPVAEPGPHTAVARSRASGGTEPGFTESRFEIRGHHAEPARSLPRIEDAPPEGDLWVPFAELEEIAQRLDEDLGGGYRLGCVQRFTREIRAANGERVGGLLLTAGSLRELLAYTGFGKSVVLVESFACWAARRGVSVAFVLPTNANVVQAAHQIERALDVVLPDGGPGVVPLVSPRASFEVAESATAHAAPFAEQGAGPDAEWIWQRFGYGCALAAAATPEDGAETWIPGREPCAGLRRPHRRRRRDERVACPWRTTCGRFRAVRDACSAGIIVTSHKNLMAGVLQAPVDDGSGADDRIAVEELILRRCQVVVIDEVDVFQRSAIEEAGRGLVLDHAGRTNTLLRRFDSDFGEVSGQLHGDIDANVRDAYFGLRYLSETYVSHLTYQRISAAPPTKGRREPGPGRQWIIPRRWDHWLTVRLFDLAPEERATRSQLRMFRTLFQDGGSPLPGEPPGFAEARRHLADVVTNGTGGAAVVAARPAIEALFAQLPAGERTKAANRMLRRAILVPIARNLHRLMANNAQLVEMGVESAQEIADALGVYTHWRVAPTGPLGALSFAFTEYYDDKGDEPARLSTAAFGGDPHTYVLGLADTTALAHAGTRRIVLGLSATAYFPGAPHHHVRADPAWYVRDDNPETVKVAAVPIRDDLNNLVHVSGLDGAARAEATRRIAERLWSTALNGELERLRETDKHRARVLLATTSYAGARHVAEGLARAGVDAARICLAVPPQEAEDPTMGVQDRWQPIRADRLEDFPRREKADILIAPLARVQRGVNIIGEENRSALGSVWLIVRPIPLLDEPAELLAHVQAAAHDAHPGPSTDPAALLDDRHRTAEARLDDMVRRPPYFRAQHKAVKLGVVAETLNGAFQLIGRARRGGTDAVLHLVDGAMLDEDSGTSMAALIRLLREKWQADGTLARMKTYYGTTLQAFFDYAGADEDGESGC</sequence>
<dbReference type="Proteomes" id="UP001597063">
    <property type="component" value="Unassembled WGS sequence"/>
</dbReference>
<dbReference type="InterPro" id="IPR027417">
    <property type="entry name" value="P-loop_NTPase"/>
</dbReference>
<comment type="caution">
    <text evidence="2">The sequence shown here is derived from an EMBL/GenBank/DDBJ whole genome shotgun (WGS) entry which is preliminary data.</text>
</comment>
<feature type="region of interest" description="Disordered" evidence="1">
    <location>
        <begin position="142"/>
        <end position="167"/>
    </location>
</feature>
<name>A0ABW2Y1F9_9ACTN</name>
<evidence type="ECO:0000313" key="3">
    <source>
        <dbReference type="Proteomes" id="UP001597063"/>
    </source>
</evidence>
<proteinExistence type="predicted"/>
<evidence type="ECO:0000256" key="1">
    <source>
        <dbReference type="SAM" id="MobiDB-lite"/>
    </source>
</evidence>
<evidence type="ECO:0008006" key="4">
    <source>
        <dbReference type="Google" id="ProtNLM"/>
    </source>
</evidence>
<accession>A0ABW2Y1F9</accession>
<dbReference type="EMBL" id="JBHTGP010000041">
    <property type="protein sequence ID" value="MFD0692421.1"/>
    <property type="molecule type" value="Genomic_DNA"/>
</dbReference>
<dbReference type="RefSeq" id="WP_207399547.1">
    <property type="nucleotide sequence ID" value="NZ_CAACUY010000013.1"/>
</dbReference>